<name>A0ABW0VQS6_9BACL</name>
<dbReference type="Pfam" id="PF13242">
    <property type="entry name" value="Hydrolase_like"/>
    <property type="match status" value="1"/>
</dbReference>
<protein>
    <submittedName>
        <fullName evidence="2">HAD-IIA family hydrolase</fullName>
    </submittedName>
</protein>
<dbReference type="InterPro" id="IPR036412">
    <property type="entry name" value="HAD-like_sf"/>
</dbReference>
<dbReference type="InterPro" id="IPR006357">
    <property type="entry name" value="HAD-SF_hydro_IIA"/>
</dbReference>
<dbReference type="SUPFAM" id="SSF56784">
    <property type="entry name" value="HAD-like"/>
    <property type="match status" value="1"/>
</dbReference>
<keyword evidence="3" id="KW-1185">Reference proteome</keyword>
<evidence type="ECO:0000313" key="3">
    <source>
        <dbReference type="Proteomes" id="UP001596047"/>
    </source>
</evidence>
<dbReference type="EMBL" id="JBHSOW010000015">
    <property type="protein sequence ID" value="MFC5648252.1"/>
    <property type="molecule type" value="Genomic_DNA"/>
</dbReference>
<gene>
    <name evidence="2" type="ORF">ACFPYJ_03795</name>
</gene>
<dbReference type="NCBIfam" id="TIGR01460">
    <property type="entry name" value="HAD-SF-IIA"/>
    <property type="match status" value="1"/>
</dbReference>
<dbReference type="Gene3D" id="3.40.50.1000">
    <property type="entry name" value="HAD superfamily/HAD-like"/>
    <property type="match status" value="2"/>
</dbReference>
<organism evidence="2 3">
    <name type="scientific">Paenibacillus solisilvae</name>
    <dbReference type="NCBI Taxonomy" id="2486751"/>
    <lineage>
        <taxon>Bacteria</taxon>
        <taxon>Bacillati</taxon>
        <taxon>Bacillota</taxon>
        <taxon>Bacilli</taxon>
        <taxon>Bacillales</taxon>
        <taxon>Paenibacillaceae</taxon>
        <taxon>Paenibacillus</taxon>
    </lineage>
</organism>
<feature type="region of interest" description="Disordered" evidence="1">
    <location>
        <begin position="17"/>
        <end position="37"/>
    </location>
</feature>
<reference evidence="3" key="1">
    <citation type="journal article" date="2019" name="Int. J. Syst. Evol. Microbiol.">
        <title>The Global Catalogue of Microorganisms (GCM) 10K type strain sequencing project: providing services to taxonomists for standard genome sequencing and annotation.</title>
        <authorList>
            <consortium name="The Broad Institute Genomics Platform"/>
            <consortium name="The Broad Institute Genome Sequencing Center for Infectious Disease"/>
            <person name="Wu L."/>
            <person name="Ma J."/>
        </authorList>
    </citation>
    <scope>NUCLEOTIDE SEQUENCE [LARGE SCALE GENOMIC DNA]</scope>
    <source>
        <strain evidence="3">CGMCC 1.3240</strain>
    </source>
</reference>
<proteinExistence type="predicted"/>
<dbReference type="PANTHER" id="PTHR19288">
    <property type="entry name" value="4-NITROPHENYLPHOSPHATASE-RELATED"/>
    <property type="match status" value="1"/>
</dbReference>
<dbReference type="InterPro" id="IPR023214">
    <property type="entry name" value="HAD_sf"/>
</dbReference>
<dbReference type="GO" id="GO:0016787">
    <property type="term" value="F:hydrolase activity"/>
    <property type="evidence" value="ECO:0007669"/>
    <property type="project" value="UniProtKB-KW"/>
</dbReference>
<dbReference type="PANTHER" id="PTHR19288:SF46">
    <property type="entry name" value="HALOACID DEHALOGENASE-LIKE HYDROLASE DOMAIN-CONTAINING PROTEIN 2"/>
    <property type="match status" value="1"/>
</dbReference>
<dbReference type="Pfam" id="PF13344">
    <property type="entry name" value="Hydrolase_6"/>
    <property type="match status" value="1"/>
</dbReference>
<keyword evidence="2" id="KW-0378">Hydrolase</keyword>
<dbReference type="RefSeq" id="WP_379186707.1">
    <property type="nucleotide sequence ID" value="NZ_JBHSOW010000015.1"/>
</dbReference>
<evidence type="ECO:0000256" key="1">
    <source>
        <dbReference type="SAM" id="MobiDB-lite"/>
    </source>
</evidence>
<evidence type="ECO:0000313" key="2">
    <source>
        <dbReference type="EMBL" id="MFC5648252.1"/>
    </source>
</evidence>
<dbReference type="Proteomes" id="UP001596047">
    <property type="component" value="Unassembled WGS sequence"/>
</dbReference>
<accession>A0ABW0VQS6</accession>
<sequence>MNRHVITFENDNKSKQSLTLEDKWGENREEKHSGRNDPDMIDTIDGYIIDLDGTVYRGKQAIDGAKESIALLRSRGKRMVFLSNRGNISRTMCHDKLKSMGIDVRPEEILLSSTVTAQYLQANYPSAKAWVLGEQGLRDELSIAKLALAERPEEADWLVITLHETLTYAELNQAFRAVRHGARIIATNADKSFPGDDGESIDVGGMIGAIVAAAGQEVEIVIGKPSKVMSDAALRLLDLPADRCVVIGDSFASDIRLGKQAGIRTALVLSGSASMEDAKSAADKPDWIWESLTALSTLLQRNEELG</sequence>
<comment type="caution">
    <text evidence="2">The sequence shown here is derived from an EMBL/GenBank/DDBJ whole genome shotgun (WGS) entry which is preliminary data.</text>
</comment>